<dbReference type="GO" id="GO:0003677">
    <property type="term" value="F:DNA binding"/>
    <property type="evidence" value="ECO:0007669"/>
    <property type="project" value="InterPro"/>
</dbReference>
<dbReference type="Gene3D" id="3.30.1310.10">
    <property type="entry name" value="Nucleoid-associated protein YbaB-like domain"/>
    <property type="match status" value="1"/>
</dbReference>
<name>A0A934U1T6_9NOCA</name>
<sequence length="160" mass="17123">MSDFDYESRAAALIAEVKRQTTLIQQSSADMRGTVGEATSPNRAVTVRATAAGRVENVVLRPMAQRTPPATLGAMIAETTNQAFVNARDLAEARMSNLYAARDALADHLRLRDPAAAAAYADLTKAVAAQAHPTDTVAIQRPLSDDEYARNHKSGWTVSG</sequence>
<dbReference type="AlphaFoldDB" id="A0A934U1T6"/>
<dbReference type="Pfam" id="PF02575">
    <property type="entry name" value="YbaB_DNA_bd"/>
    <property type="match status" value="1"/>
</dbReference>
<reference evidence="1" key="1">
    <citation type="submission" date="2020-12" db="EMBL/GenBank/DDBJ databases">
        <title>Antrihabitans popcorni sp. nov. and Antrihabitans auranticaus sp. nov., isolated from a larva cave.</title>
        <authorList>
            <person name="Lee S.D."/>
            <person name="Kim I.S."/>
        </authorList>
    </citation>
    <scope>NUCLEOTIDE SEQUENCE</scope>
    <source>
        <strain evidence="1">YC3-6</strain>
    </source>
</reference>
<evidence type="ECO:0000313" key="2">
    <source>
        <dbReference type="Proteomes" id="UP000655868"/>
    </source>
</evidence>
<organism evidence="1 2">
    <name type="scientific">Antrihabitans stalagmiti</name>
    <dbReference type="NCBI Taxonomy" id="2799499"/>
    <lineage>
        <taxon>Bacteria</taxon>
        <taxon>Bacillati</taxon>
        <taxon>Actinomycetota</taxon>
        <taxon>Actinomycetes</taxon>
        <taxon>Mycobacteriales</taxon>
        <taxon>Nocardiaceae</taxon>
        <taxon>Antrihabitans</taxon>
    </lineage>
</organism>
<gene>
    <name evidence="1" type="ORF">JGU71_07585</name>
</gene>
<keyword evidence="2" id="KW-1185">Reference proteome</keyword>
<comment type="caution">
    <text evidence="1">The sequence shown here is derived from an EMBL/GenBank/DDBJ whole genome shotgun (WGS) entry which is preliminary data.</text>
</comment>
<dbReference type="InterPro" id="IPR004401">
    <property type="entry name" value="YbaB/EbfC"/>
</dbReference>
<dbReference type="Proteomes" id="UP000655868">
    <property type="component" value="Unassembled WGS sequence"/>
</dbReference>
<dbReference type="RefSeq" id="WP_199703396.1">
    <property type="nucleotide sequence ID" value="NZ_JAEMNV010000002.1"/>
</dbReference>
<dbReference type="SUPFAM" id="SSF82607">
    <property type="entry name" value="YbaB-like"/>
    <property type="match status" value="1"/>
</dbReference>
<evidence type="ECO:0000313" key="1">
    <source>
        <dbReference type="EMBL" id="MBJ8338744.1"/>
    </source>
</evidence>
<dbReference type="EMBL" id="JAEMNV010000002">
    <property type="protein sequence ID" value="MBJ8338744.1"/>
    <property type="molecule type" value="Genomic_DNA"/>
</dbReference>
<dbReference type="InterPro" id="IPR036894">
    <property type="entry name" value="YbaB-like_sf"/>
</dbReference>
<protein>
    <submittedName>
        <fullName evidence="1">YbaB/EbfC family nucleoid-associated protein</fullName>
    </submittedName>
</protein>
<proteinExistence type="predicted"/>
<accession>A0A934U1T6</accession>